<proteinExistence type="predicted"/>
<reference evidence="2" key="1">
    <citation type="journal article" date="2019" name="Int. J. Syst. Evol. Microbiol.">
        <title>The Global Catalogue of Microorganisms (GCM) 10K type strain sequencing project: providing services to taxonomists for standard genome sequencing and annotation.</title>
        <authorList>
            <consortium name="The Broad Institute Genomics Platform"/>
            <consortium name="The Broad Institute Genome Sequencing Center for Infectious Disease"/>
            <person name="Wu L."/>
            <person name="Ma J."/>
        </authorList>
    </citation>
    <scope>NUCLEOTIDE SEQUENCE [LARGE SCALE GENOMIC DNA]</scope>
    <source>
        <strain evidence="2">KACC 14058</strain>
    </source>
</reference>
<protein>
    <submittedName>
        <fullName evidence="1">Uncharacterized protein</fullName>
    </submittedName>
</protein>
<name>A0ABV8VV24_9BACI</name>
<dbReference type="Proteomes" id="UP001595880">
    <property type="component" value="Unassembled WGS sequence"/>
</dbReference>
<organism evidence="1 2">
    <name type="scientific">Gracilibacillus marinus</name>
    <dbReference type="NCBI Taxonomy" id="630535"/>
    <lineage>
        <taxon>Bacteria</taxon>
        <taxon>Bacillati</taxon>
        <taxon>Bacillota</taxon>
        <taxon>Bacilli</taxon>
        <taxon>Bacillales</taxon>
        <taxon>Bacillaceae</taxon>
        <taxon>Gracilibacillus</taxon>
    </lineage>
</organism>
<keyword evidence="2" id="KW-1185">Reference proteome</keyword>
<sequence length="1261" mass="145059">MSGWYVTANDIKVWTETNKRRAEELLPLLVKKLIYASSNPDELHFPSEDSITIGGWDGILKVDEGNEFIPSGVSGWEFGTSVNVKSKADGDYSKRTEEPSPVDKKGSSFVFVTSRVWKNKDEWVEEKNKEEEWGNVIGLNAESLQNWLEQCPAVHRWFSQLIGKRSSDTFDIDQAWNMFSKSTGIHLNKEFFLYSRGQEEKELIKLLKEKSNVIKIKSKSKSEAYGFLLSVIQKYPEMSSRCLVINEQTSWDHMASSDQNLILIPNEFDPKGIGYALDKNHSVLMAVDDKSIDNVSININKHSRIERQRAIEKLGFDSEEAVKIYQDTKGFIEPVLRHPLMKPINKIYPEWPKKTSSDVLFAVFFATEWMDNNDSDKEVMELLSGLSYEKFEREIITLSKKHDPPIRKIGAVWQVISKMDLWLLISYRISKPNIERFRIVLEKVLSDIDPSYDLSSEERGFASIKGVEPLYSQKLKHGIADSLSLLSAYGDEYSEQLGGDKPSELVEYWMRQVYKNNNITEFWYSFNTITPLLAESAPNAFLDAVEEASIGNDPVLLGLFNAEGEGIFGGCYHSGLLWGIELISWNKQYTSRASLCLARLTEIDPGGKWSNRPFNSLVEIFLGWLNNTTTTHQERVEILKQVLIPSHPGVSWNLMIKLLVDNTTVSSGIYKPKYREWQNVDNSKITNKDYFNYIGAIVDLILVEVNDDIANRIPDLLDNFGSYNVEQQKRVISYLFEVEINLIDIDSRDKILEKLREILSRHREFPKEDWSWPEPLLDKLEKVYSLYLYNDVIEDNKYLFNDYWPNIIDSVESYRNDYDIKEKLILQKRISSVENVYEKYGVDGILKLSESCLYPGLVGEICWKSTISDLVQQLALDSLEENNNDKFATGYISELARQDNDMAIEIIDKNWSSNKKVHYLLSIPISEKVIQIVDKLDIEEKTLFWNNTKYYRVMGDKLDLACKIANKLFENGRPLTAIHSISHLFRKREFSSKIDSRLIGAILVDIATKPNNEGNLLQNIRYGILEAIKFVQSSGDFAENEIIIIEWFFLKMFRNERIKPINLINKVKNEPSFFTQLVIWVTKRNDNKQDAVEDISEDIKRNRAENAYDLLKAVNIIPGQQNKKDTTVNIHILGEWISKSREELEKAGRAGIGDIYIGNYLSKSPLGDDNIWPHNSVRKIIETIKSKDFEHGMVTGMLNSRGATWRNPYDGGAQEANLAKQYYENANALQLIFPRTANVLRSIARSYEGYAKMEDQDVELS</sequence>
<accession>A0ABV8VV24</accession>
<dbReference type="RefSeq" id="WP_390198416.1">
    <property type="nucleotide sequence ID" value="NZ_JBHSDV010000002.1"/>
</dbReference>
<evidence type="ECO:0000313" key="2">
    <source>
        <dbReference type="Proteomes" id="UP001595880"/>
    </source>
</evidence>
<evidence type="ECO:0000313" key="1">
    <source>
        <dbReference type="EMBL" id="MFC4387840.1"/>
    </source>
</evidence>
<gene>
    <name evidence="1" type="ORF">ACFOZ1_08450</name>
</gene>
<comment type="caution">
    <text evidence="1">The sequence shown here is derived from an EMBL/GenBank/DDBJ whole genome shotgun (WGS) entry which is preliminary data.</text>
</comment>
<dbReference type="EMBL" id="JBHSDV010000002">
    <property type="protein sequence ID" value="MFC4387840.1"/>
    <property type="molecule type" value="Genomic_DNA"/>
</dbReference>